<feature type="domain" description="DUF1549" evidence="2">
    <location>
        <begin position="188"/>
        <end position="401"/>
    </location>
</feature>
<dbReference type="PANTHER" id="PTHR35889">
    <property type="entry name" value="CYCLOINULO-OLIGOSACCHARIDE FRUCTANOTRANSFERASE-RELATED"/>
    <property type="match status" value="1"/>
</dbReference>
<proteinExistence type="predicted"/>
<feature type="domain" description="DUF1553" evidence="3">
    <location>
        <begin position="712"/>
        <end position="966"/>
    </location>
</feature>
<protein>
    <submittedName>
        <fullName evidence="5">Planctomycete cytochrome C</fullName>
    </submittedName>
</protein>
<evidence type="ECO:0000256" key="1">
    <source>
        <dbReference type="SAM" id="MobiDB-lite"/>
    </source>
</evidence>
<feature type="compositionally biased region" description="Basic and acidic residues" evidence="1">
    <location>
        <begin position="978"/>
        <end position="987"/>
    </location>
</feature>
<gene>
    <name evidence="5" type="ORF">K239x_42600</name>
</gene>
<reference evidence="5 6" key="1">
    <citation type="submission" date="2019-02" db="EMBL/GenBank/DDBJ databases">
        <title>Deep-cultivation of Planctomycetes and their phenomic and genomic characterization uncovers novel biology.</title>
        <authorList>
            <person name="Wiegand S."/>
            <person name="Jogler M."/>
            <person name="Boedeker C."/>
            <person name="Pinto D."/>
            <person name="Vollmers J."/>
            <person name="Rivas-Marin E."/>
            <person name="Kohn T."/>
            <person name="Peeters S.H."/>
            <person name="Heuer A."/>
            <person name="Rast P."/>
            <person name="Oberbeckmann S."/>
            <person name="Bunk B."/>
            <person name="Jeske O."/>
            <person name="Meyerdierks A."/>
            <person name="Storesund J.E."/>
            <person name="Kallscheuer N."/>
            <person name="Luecker S."/>
            <person name="Lage O.M."/>
            <person name="Pohl T."/>
            <person name="Merkel B.J."/>
            <person name="Hornburger P."/>
            <person name="Mueller R.-W."/>
            <person name="Bruemmer F."/>
            <person name="Labrenz M."/>
            <person name="Spormann A.M."/>
            <person name="Op den Camp H."/>
            <person name="Overmann J."/>
            <person name="Amann R."/>
            <person name="Jetten M.S.M."/>
            <person name="Mascher T."/>
            <person name="Medema M.H."/>
            <person name="Devos D.P."/>
            <person name="Kaster A.-K."/>
            <person name="Ovreas L."/>
            <person name="Rohde M."/>
            <person name="Galperin M.Y."/>
            <person name="Jogler C."/>
        </authorList>
    </citation>
    <scope>NUCLEOTIDE SEQUENCE [LARGE SCALE GENOMIC DNA]</scope>
    <source>
        <strain evidence="5 6">K23_9</strain>
    </source>
</reference>
<keyword evidence="6" id="KW-1185">Reference proteome</keyword>
<dbReference type="Pfam" id="PF07587">
    <property type="entry name" value="PSD1"/>
    <property type="match status" value="1"/>
</dbReference>
<dbReference type="InterPro" id="IPR022655">
    <property type="entry name" value="DUF1553"/>
</dbReference>
<dbReference type="EMBL" id="CP036526">
    <property type="protein sequence ID" value="QDT12251.1"/>
    <property type="molecule type" value="Genomic_DNA"/>
</dbReference>
<name>A0A517NYQ1_9BACT</name>
<dbReference type="Pfam" id="PF07583">
    <property type="entry name" value="PSCyt2"/>
    <property type="match status" value="1"/>
</dbReference>
<evidence type="ECO:0000313" key="6">
    <source>
        <dbReference type="Proteomes" id="UP000319817"/>
    </source>
</evidence>
<feature type="compositionally biased region" description="Polar residues" evidence="1">
    <location>
        <begin position="968"/>
        <end position="977"/>
    </location>
</feature>
<dbReference type="InterPro" id="IPR011444">
    <property type="entry name" value="DUF1549"/>
</dbReference>
<sequence length="1022" mass="114809">MSGGRCEQGESGYAVLTSEETVFPFQISIMRNSPVLSLLLSLVVRASVCLAVAGLSIVAAADEKSVSFVRDIQPIFARACTGCHGGVKQAGDISFVSPDSILPPDGWVIEPGDAEESILFQRLISTDPEERMPPPHEHPEPLADHEVDLIKRWIQEGAKWEDHWARAQLSEEDPPLTTASADWAKSTMDHFVFDRLRKEGLQPSRVAPGHQWLRRVTFDLVGLPPTLADISAFQDSLKDVETDLQRETVYRSTVRRLLASPRFGERWAAMWMDLARYADSQGFEKDPHRDMWPYREWLINAFNQDMPYDEFTIKQLAGDLLPKASYDDLIATAFHRNTQTNTEGGTDDEEYRIAAVIDRLSTTWTTWQATTFGCVQCHSHPYEPYDHEEFYAGLSMFNNSEDSDLNSETPTVPYLENQKQRGGFLRTQRRWVARRDALDAIGRQAVLQSKWQPLPITQTESTTGTIDVVGREIRVVAGTVAVGSTYTIAAELPDYVSRLTGLRITIRPESDNPAEWPEQGSVLSRLTMTVVDQDGKSQDVAFDSAIPDYRNGVDGLGEADCDEMFRKGKRGFGGHPKLFKPRWVVAVLKTPLEIHAGDSLQLSIKQDASVTGGLSNHLRRFEIEWTGSGELAELIDEDDYRLRRDEVAKLKQKYKSFKGARVPVMIERRGPARRTTRMFLRGNWLERGEVVKPRIPDAFQPTDPAAHASVRNRLEFAKWLVSKRNPLAARVWVNRIWAELFGAGIVVTQEDFGVSGQPPTHPELLDHLALKMQRDYRWSLKQFLESVVLSATYRQDSRASQKLRESDPHNQLLAHGPRTRLTAEMIRDQALVAADALVNRIGGPSVMPPQPDGVWQQVYSSNQWTDADDEDRYRRGVYTYWKRTSPYPGFVMFDTPSRDVCSPRRIATNTPLQALVTLNSEVYSELAGKLAEACDSPDVRESIAEMFLRVVSRSPSDDDLRDLTTLYESLSGPSATDANDHRKPDGEKADEEQSDGAAKSVGLKPLGIVALAILNSDWAITK</sequence>
<accession>A0A517NYQ1</accession>
<dbReference type="AlphaFoldDB" id="A0A517NYQ1"/>
<dbReference type="PANTHER" id="PTHR35889:SF3">
    <property type="entry name" value="F-BOX DOMAIN-CONTAINING PROTEIN"/>
    <property type="match status" value="1"/>
</dbReference>
<evidence type="ECO:0000313" key="5">
    <source>
        <dbReference type="EMBL" id="QDT12251.1"/>
    </source>
</evidence>
<organism evidence="5 6">
    <name type="scientific">Stieleria marina</name>
    <dbReference type="NCBI Taxonomy" id="1930275"/>
    <lineage>
        <taxon>Bacteria</taxon>
        <taxon>Pseudomonadati</taxon>
        <taxon>Planctomycetota</taxon>
        <taxon>Planctomycetia</taxon>
        <taxon>Pirellulales</taxon>
        <taxon>Pirellulaceae</taxon>
        <taxon>Stieleria</taxon>
    </lineage>
</organism>
<evidence type="ECO:0000259" key="3">
    <source>
        <dbReference type="Pfam" id="PF07587"/>
    </source>
</evidence>
<feature type="region of interest" description="Disordered" evidence="1">
    <location>
        <begin position="968"/>
        <end position="998"/>
    </location>
</feature>
<evidence type="ECO:0000259" key="2">
    <source>
        <dbReference type="Pfam" id="PF07583"/>
    </source>
</evidence>
<dbReference type="Proteomes" id="UP000319817">
    <property type="component" value="Chromosome"/>
</dbReference>
<dbReference type="InterPro" id="IPR011429">
    <property type="entry name" value="Cyt_c_Planctomycete-type"/>
</dbReference>
<dbReference type="Pfam" id="PF07635">
    <property type="entry name" value="PSCyt1"/>
    <property type="match status" value="1"/>
</dbReference>
<feature type="domain" description="Cytochrome C Planctomycete-type" evidence="4">
    <location>
        <begin position="80"/>
        <end position="135"/>
    </location>
</feature>
<evidence type="ECO:0000259" key="4">
    <source>
        <dbReference type="Pfam" id="PF07635"/>
    </source>
</evidence>
<dbReference type="OrthoDB" id="127107at2"/>